<dbReference type="InterPro" id="IPR004413">
    <property type="entry name" value="GatB"/>
</dbReference>
<proteinExistence type="inferred from homology"/>
<dbReference type="EC" id="6.3.5.-" evidence="10"/>
<dbReference type="AlphaFoldDB" id="A0AAX7VET7"/>
<evidence type="ECO:0000256" key="5">
    <source>
        <dbReference type="ARBA" id="ARBA00022840"/>
    </source>
</evidence>
<dbReference type="PANTHER" id="PTHR11659">
    <property type="entry name" value="GLUTAMYL-TRNA GLN AMIDOTRANSFERASE SUBUNIT B MITOCHONDRIAL AND PROKARYOTIC PET112-RELATED"/>
    <property type="match status" value="1"/>
</dbReference>
<dbReference type="Proteomes" id="UP000265100">
    <property type="component" value="Chromosome 6"/>
</dbReference>
<evidence type="ECO:0000256" key="1">
    <source>
        <dbReference type="ARBA" id="ARBA00005306"/>
    </source>
</evidence>
<dbReference type="GO" id="GO:0030956">
    <property type="term" value="C:glutamyl-tRNA(Gln) amidotransferase complex"/>
    <property type="evidence" value="ECO:0007669"/>
    <property type="project" value="UniProtKB-UniRule"/>
</dbReference>
<dbReference type="InterPro" id="IPR042114">
    <property type="entry name" value="GatB_C_1"/>
</dbReference>
<evidence type="ECO:0000313" key="13">
    <source>
        <dbReference type="Proteomes" id="UP000265100"/>
    </source>
</evidence>
<dbReference type="HAMAP" id="MF_00121">
    <property type="entry name" value="GatB"/>
    <property type="match status" value="1"/>
</dbReference>
<organism evidence="12 13">
    <name type="scientific">Astatotilapia calliptera</name>
    <name type="common">Eastern happy</name>
    <name type="synonym">Chromis callipterus</name>
    <dbReference type="NCBI Taxonomy" id="8154"/>
    <lineage>
        <taxon>Eukaryota</taxon>
        <taxon>Metazoa</taxon>
        <taxon>Chordata</taxon>
        <taxon>Craniata</taxon>
        <taxon>Vertebrata</taxon>
        <taxon>Euteleostomi</taxon>
        <taxon>Actinopterygii</taxon>
        <taxon>Neopterygii</taxon>
        <taxon>Teleostei</taxon>
        <taxon>Neoteleostei</taxon>
        <taxon>Acanthomorphata</taxon>
        <taxon>Ovalentaria</taxon>
        <taxon>Cichlomorphae</taxon>
        <taxon>Cichliformes</taxon>
        <taxon>Cichlidae</taxon>
        <taxon>African cichlids</taxon>
        <taxon>Pseudocrenilabrinae</taxon>
        <taxon>Haplochromini</taxon>
        <taxon>Astatotilapia</taxon>
    </lineage>
</organism>
<keyword evidence="13" id="KW-1185">Reference proteome</keyword>
<comment type="subcellular location">
    <subcellularLocation>
        <location evidence="10">Mitochondrion</location>
    </subcellularLocation>
</comment>
<dbReference type="GO" id="GO:0005524">
    <property type="term" value="F:ATP binding"/>
    <property type="evidence" value="ECO:0007669"/>
    <property type="project" value="UniProtKB-KW"/>
</dbReference>
<dbReference type="Pfam" id="PF02934">
    <property type="entry name" value="GatB_N"/>
    <property type="match status" value="2"/>
</dbReference>
<dbReference type="GO" id="GO:0032543">
    <property type="term" value="P:mitochondrial translation"/>
    <property type="evidence" value="ECO:0007669"/>
    <property type="project" value="UniProtKB-UniRule"/>
</dbReference>
<gene>
    <name evidence="10 12" type="primary">GATB</name>
    <name evidence="10" type="synonym">PET112</name>
    <name evidence="10" type="synonym">PET112L</name>
</gene>
<evidence type="ECO:0000256" key="4">
    <source>
        <dbReference type="ARBA" id="ARBA00022741"/>
    </source>
</evidence>
<reference evidence="12" key="3">
    <citation type="submission" date="2025-09" db="UniProtKB">
        <authorList>
            <consortium name="Ensembl"/>
        </authorList>
    </citation>
    <scope>IDENTIFICATION</scope>
</reference>
<evidence type="ECO:0000259" key="11">
    <source>
        <dbReference type="SMART" id="SM00845"/>
    </source>
</evidence>
<dbReference type="Ensembl" id="ENSACLT00000094473.1">
    <property type="protein sequence ID" value="ENSACLP00000081113.1"/>
    <property type="gene ID" value="ENSACLG00000026091.2"/>
</dbReference>
<accession>A0AAX7VET7</accession>
<dbReference type="InterPro" id="IPR003789">
    <property type="entry name" value="Asn/Gln_tRNA_amidoTrase-B-like"/>
</dbReference>
<dbReference type="Pfam" id="PF02637">
    <property type="entry name" value="GatB_Yqey"/>
    <property type="match status" value="1"/>
</dbReference>
<dbReference type="FunFam" id="1.10.10.410:FF:000001">
    <property type="entry name" value="Aspartyl/glutamyl-tRNA(Asn/Gln) amidotransferase subunit B"/>
    <property type="match status" value="1"/>
</dbReference>
<evidence type="ECO:0000256" key="7">
    <source>
        <dbReference type="ARBA" id="ARBA00024799"/>
    </source>
</evidence>
<dbReference type="InterPro" id="IPR006075">
    <property type="entry name" value="Asn/Gln-tRNA_Trfase_suB/E_cat"/>
</dbReference>
<dbReference type="InterPro" id="IPR017959">
    <property type="entry name" value="Asn/Gln-tRNA_amidoTrfase_suB/E"/>
</dbReference>
<name>A0AAX7VET7_ASTCA</name>
<evidence type="ECO:0000256" key="6">
    <source>
        <dbReference type="ARBA" id="ARBA00022917"/>
    </source>
</evidence>
<evidence type="ECO:0000256" key="8">
    <source>
        <dbReference type="ARBA" id="ARBA00047380"/>
    </source>
</evidence>
<reference evidence="12" key="2">
    <citation type="submission" date="2025-08" db="UniProtKB">
        <authorList>
            <consortium name="Ensembl"/>
        </authorList>
    </citation>
    <scope>IDENTIFICATION</scope>
</reference>
<comment type="subunit">
    <text evidence="2">Heterotrimer of A, B and C subunits.</text>
</comment>
<dbReference type="Gene3D" id="1.10.10.410">
    <property type="match status" value="1"/>
</dbReference>
<dbReference type="SUPFAM" id="SSF89095">
    <property type="entry name" value="GatB/YqeY motif"/>
    <property type="match status" value="1"/>
</dbReference>
<dbReference type="InterPro" id="IPR018027">
    <property type="entry name" value="Asn/Gln_amidotransferase"/>
</dbReference>
<dbReference type="InterPro" id="IPR014746">
    <property type="entry name" value="Gln_synth/guanido_kin_cat_dom"/>
</dbReference>
<evidence type="ECO:0000256" key="3">
    <source>
        <dbReference type="ARBA" id="ARBA00022598"/>
    </source>
</evidence>
<keyword evidence="5 10" id="KW-0067">ATP-binding</keyword>
<keyword evidence="4 10" id="KW-0547">Nucleotide-binding</keyword>
<reference evidence="12" key="1">
    <citation type="submission" date="2018-05" db="EMBL/GenBank/DDBJ databases">
        <authorList>
            <person name="Datahose"/>
        </authorList>
    </citation>
    <scope>NUCLEOTIDE SEQUENCE</scope>
</reference>
<evidence type="ECO:0000256" key="2">
    <source>
        <dbReference type="ARBA" id="ARBA00011123"/>
    </source>
</evidence>
<comment type="similarity">
    <text evidence="1 10">Belongs to the GatB/GatE family. GatB subfamily.</text>
</comment>
<evidence type="ECO:0000256" key="10">
    <source>
        <dbReference type="HAMAP-Rule" id="MF_03147"/>
    </source>
</evidence>
<protein>
    <recommendedName>
        <fullName evidence="10">Glutamyl-tRNA(Gln) amidotransferase subunit B, mitochondrial</fullName>
        <shortName evidence="10">Glu-AdT subunit B</shortName>
        <ecNumber evidence="10">6.3.5.-</ecNumber>
    </recommendedName>
    <alternativeName>
        <fullName evidence="10">Cytochrome oxidase assembly factor PET112 homolog</fullName>
    </alternativeName>
    <alternativeName>
        <fullName evidence="10">PET112-like</fullName>
    </alternativeName>
</protein>
<comment type="function">
    <text evidence="7">Allows the formation of correctly charged Asn-tRNA(Asn) or Gln-tRNA(Gln) through the transamidation of misacylated Asp-tRNA(Asn) or Glu-tRNA(Gln) in organisms which lack either or both of asparaginyl-tRNA or glutaminyl-tRNA synthetases. The reaction takes place in the presence of glutamine and ATP through an activated phospho-Asp-tRNA(Asn) or phospho-Glu-tRNA(Gln).</text>
</comment>
<keyword evidence="3 10" id="KW-0436">Ligase</keyword>
<evidence type="ECO:0000313" key="12">
    <source>
        <dbReference type="Ensembl" id="ENSACLP00000081113.1"/>
    </source>
</evidence>
<dbReference type="SMART" id="SM00845">
    <property type="entry name" value="GatB_Yqey"/>
    <property type="match status" value="1"/>
</dbReference>
<dbReference type="Gene3D" id="1.10.150.380">
    <property type="entry name" value="GatB domain, N-terminal subdomain"/>
    <property type="match status" value="1"/>
</dbReference>
<dbReference type="GeneTree" id="ENSGT00390000016644"/>
<keyword evidence="10" id="KW-0496">Mitochondrion</keyword>
<comment type="catalytic activity">
    <reaction evidence="8">
        <text>L-aspartyl-tRNA(Asn) + L-glutamine + ATP + H2O = L-asparaginyl-tRNA(Asn) + L-glutamate + ADP + phosphate + 2 H(+)</text>
        <dbReference type="Rhea" id="RHEA:14513"/>
        <dbReference type="Rhea" id="RHEA-COMP:9674"/>
        <dbReference type="Rhea" id="RHEA-COMP:9677"/>
        <dbReference type="ChEBI" id="CHEBI:15377"/>
        <dbReference type="ChEBI" id="CHEBI:15378"/>
        <dbReference type="ChEBI" id="CHEBI:29985"/>
        <dbReference type="ChEBI" id="CHEBI:30616"/>
        <dbReference type="ChEBI" id="CHEBI:43474"/>
        <dbReference type="ChEBI" id="CHEBI:58359"/>
        <dbReference type="ChEBI" id="CHEBI:78515"/>
        <dbReference type="ChEBI" id="CHEBI:78516"/>
        <dbReference type="ChEBI" id="CHEBI:456216"/>
    </reaction>
</comment>
<dbReference type="GO" id="GO:0050567">
    <property type="term" value="F:glutaminyl-tRNA synthase (glutamine-hydrolyzing) activity"/>
    <property type="evidence" value="ECO:0007669"/>
    <property type="project" value="UniProtKB-UniRule"/>
</dbReference>
<keyword evidence="6 10" id="KW-0648">Protein biosynthesis</keyword>
<dbReference type="InterPro" id="IPR023168">
    <property type="entry name" value="GatB_Yqey_C_2"/>
</dbReference>
<comment type="subunit">
    <text evidence="10">Subunit of the heterotrimeric GatCAB amidotransferase (AdT) complex, composed of A (QRSL1), B (GATB) and C (GATC) subunits.</text>
</comment>
<dbReference type="PANTHER" id="PTHR11659:SF0">
    <property type="entry name" value="GLUTAMYL-TRNA(GLN) AMIDOTRANSFERASE SUBUNIT B, MITOCHONDRIAL"/>
    <property type="match status" value="1"/>
</dbReference>
<feature type="domain" description="Asn/Gln amidotransferase" evidence="11">
    <location>
        <begin position="435"/>
        <end position="584"/>
    </location>
</feature>
<comment type="catalytic activity">
    <reaction evidence="9 10">
        <text>L-glutamyl-tRNA(Gln) + L-glutamine + ATP + H2O = L-glutaminyl-tRNA(Gln) + L-glutamate + ADP + phosphate + H(+)</text>
        <dbReference type="Rhea" id="RHEA:17521"/>
        <dbReference type="Rhea" id="RHEA-COMP:9681"/>
        <dbReference type="Rhea" id="RHEA-COMP:9684"/>
        <dbReference type="ChEBI" id="CHEBI:15377"/>
        <dbReference type="ChEBI" id="CHEBI:15378"/>
        <dbReference type="ChEBI" id="CHEBI:29985"/>
        <dbReference type="ChEBI" id="CHEBI:30616"/>
        <dbReference type="ChEBI" id="CHEBI:43474"/>
        <dbReference type="ChEBI" id="CHEBI:58359"/>
        <dbReference type="ChEBI" id="CHEBI:78520"/>
        <dbReference type="ChEBI" id="CHEBI:78521"/>
        <dbReference type="ChEBI" id="CHEBI:456216"/>
    </reaction>
</comment>
<dbReference type="GO" id="GO:0070681">
    <property type="term" value="P:glutaminyl-tRNAGln biosynthesis via transamidation"/>
    <property type="evidence" value="ECO:0007669"/>
    <property type="project" value="UniProtKB-UniRule"/>
</dbReference>
<comment type="function">
    <text evidence="10">Allows the formation of correctly charged Gln-tRNA(Gln) through the transamidation of misacylated Glu-tRNA(Gln) in the mitochondria. The reaction takes place in the presence of glutamine and ATP through an activated gamma-phospho-Glu-tRNA(Gln).</text>
</comment>
<evidence type="ECO:0000256" key="9">
    <source>
        <dbReference type="ARBA" id="ARBA00047913"/>
    </source>
</evidence>
<sequence length="585" mass="64274">MAASCVAASELLNNIKQISALRPKASYAVRAVSTTSPQCHAQLPQRARSAPQQLVGVVGLEIHAQINSSTKLFSGAPVRFSAPPNSLVSFFDASLPGTLPVLNKRCVEAAVMTGLALNCAVNRKSLFDRKHYFYADLPAGYQITQQRLPIAVDGVLTYSLLGGKKRNQVMRQNVTIKQIQLEQDSGKSLHDDVRSQTLIDLNRAGVGLMELVMEPDMSCGEEAAAAVRELQLILQALGTCQGNMSGMEITLCLSPSLVLPSCHTSKPKLNSLRVHLFTSFCSEGQLRVDANVSVHRPGEPLGVRTEVKNINSIRYLARAIDYEIQRQIDVLQRGGTVQNETRAYDSKSGETLPMRDKEGLQDYRFMPEPNLPPLILYEDDASLPTGIDACQVVVVQKIKEGLPELPSVKRDRLVQTYGILPEHSFTLVNEDGLVDYFEAVLKATKKEPRKVIGWVTNELLGHLKQQDMSVCQSPISPSALAELLELQETGHISSSVAKQVFQEMWRSPGKTALQITQEQDLGLVSDTAQLHIICQKVVDSHPDEVHAIRSGNKKVLNKLMGLVQKETKGRADPVLVRAILQKKTS</sequence>
<dbReference type="SUPFAM" id="SSF55931">
    <property type="entry name" value="Glutamine synthetase/guanido kinase"/>
    <property type="match status" value="2"/>
</dbReference>
<dbReference type="GO" id="GO:0005739">
    <property type="term" value="C:mitochondrion"/>
    <property type="evidence" value="ECO:0007669"/>
    <property type="project" value="UniProtKB-SubCell"/>
</dbReference>